<name>A0A3G3SFF9_9RHAB</name>
<organism evidence="1 2">
    <name type="scientific">Yerba mate chlorosis-associated virus</name>
    <dbReference type="NCBI Taxonomy" id="2487100"/>
    <lineage>
        <taxon>Viruses</taxon>
        <taxon>Riboviria</taxon>
        <taxon>Orthornavirae</taxon>
        <taxon>Negarnaviricota</taxon>
        <taxon>Haploviricotina</taxon>
        <taxon>Monjiviricetes</taxon>
        <taxon>Mononegavirales</taxon>
        <taxon>Rhabdoviridae</taxon>
        <taxon>Betarhabdovirinae</taxon>
        <taxon>Betacytorhabdovirus</taxon>
        <taxon>Betacytorhabdovirus flaviyerbamate</taxon>
        <taxon>Cytorhabdovirus flaviyerbamate</taxon>
    </lineage>
</organism>
<proteinExistence type="predicted"/>
<dbReference type="GeneID" id="65102410"/>
<accession>A0A3G3SFF9</accession>
<dbReference type="KEGG" id="vg:65102410"/>
<sequence length="187" mass="21428">MSISKTSSSDIKDFEKHSIELAHHQHQEEFKLKEPFSFKSFLKNYCTLNRVDIYYEPYFSNLSGGHFYVNLIDLRYNKGSPFREKITIKIPLDKPTGLYLEDFPTVPRGQKCPWRVVITTHCGDIKFGSKLGKLAVIPSFLYTNTVHLPEKISIKAHDPNGHPITDNTTIIKTEQENVKSGNNRASI</sequence>
<keyword evidence="2" id="KW-1185">Reference proteome</keyword>
<protein>
    <submittedName>
        <fullName evidence="1">Movement protein</fullName>
    </submittedName>
</protein>
<evidence type="ECO:0000313" key="2">
    <source>
        <dbReference type="Proteomes" id="UP000502619"/>
    </source>
</evidence>
<evidence type="ECO:0000313" key="1">
    <source>
        <dbReference type="EMBL" id="AYR67254.1"/>
    </source>
</evidence>
<dbReference type="RefSeq" id="YP_010087160.1">
    <property type="nucleotide sequence ID" value="NC_055505.1"/>
</dbReference>
<dbReference type="Proteomes" id="UP000502619">
    <property type="component" value="Segment"/>
</dbReference>
<reference evidence="1 2" key="1">
    <citation type="journal article" date="2017" name="Arch. Virol.">
        <title>Molecular characterization of yerba mate chlorosis-associated virus, a putative cytorhabdovirus infecting yerba mate (Ilex paraguariensis).</title>
        <authorList>
            <person name="Bejerman N."/>
            <person name="de Breuil S."/>
            <person name="Debat H."/>
            <person name="Miretti M."/>
            <person name="Badaracco A."/>
            <person name="Nome C."/>
        </authorList>
    </citation>
    <scope>NUCLEOTIDE SEQUENCE [LARGE SCALE GENOMIC DNA]</scope>
    <source>
        <strain evidence="1">Montecarlo</strain>
    </source>
</reference>
<dbReference type="EMBL" id="KY366322">
    <property type="protein sequence ID" value="AYR67254.1"/>
    <property type="molecule type" value="Viral_cRNA"/>
</dbReference>